<feature type="transmembrane region" description="Helical" evidence="6">
    <location>
        <begin position="114"/>
        <end position="133"/>
    </location>
</feature>
<feature type="transmembrane region" description="Helical" evidence="6">
    <location>
        <begin position="30"/>
        <end position="52"/>
    </location>
</feature>
<dbReference type="AlphaFoldDB" id="A0A151ZRR4"/>
<dbReference type="InterPro" id="IPR042416">
    <property type="entry name" value="OSTC"/>
</dbReference>
<keyword evidence="5 6" id="KW-0472">Membrane</keyword>
<organism evidence="7 8">
    <name type="scientific">Tieghemostelium lacteum</name>
    <name type="common">Slime mold</name>
    <name type="synonym">Dictyostelium lacteum</name>
    <dbReference type="NCBI Taxonomy" id="361077"/>
    <lineage>
        <taxon>Eukaryota</taxon>
        <taxon>Amoebozoa</taxon>
        <taxon>Evosea</taxon>
        <taxon>Eumycetozoa</taxon>
        <taxon>Dictyostelia</taxon>
        <taxon>Dictyosteliales</taxon>
        <taxon>Raperosteliaceae</taxon>
        <taxon>Tieghemostelium</taxon>
    </lineage>
</organism>
<evidence type="ECO:0000256" key="3">
    <source>
        <dbReference type="ARBA" id="ARBA00022692"/>
    </source>
</evidence>
<sequence>MASLLEAPFKFVKVPRFRLKVPNINKPAPMFVFALVFLSYFLVSSGIIYDLIVEPPSIGYQQDERGNSRPMVFQMYRINGQFIIEGLSAGFVFALGALGVIILDFNKTKDNSYVFAVGVSLIFAAFNIAIVFLRMKIPGYSIIGGFNA</sequence>
<name>A0A151ZRR4_TIELA</name>
<dbReference type="Pfam" id="PF04756">
    <property type="entry name" value="OST3_OST6"/>
    <property type="match status" value="1"/>
</dbReference>
<evidence type="ECO:0000256" key="6">
    <source>
        <dbReference type="SAM" id="Phobius"/>
    </source>
</evidence>
<evidence type="ECO:0000313" key="7">
    <source>
        <dbReference type="EMBL" id="KYQ96693.1"/>
    </source>
</evidence>
<keyword evidence="4 6" id="KW-1133">Transmembrane helix</keyword>
<dbReference type="InterPro" id="IPR021149">
    <property type="entry name" value="OligosaccharylTrfase_OST3/OST6"/>
</dbReference>
<evidence type="ECO:0000256" key="4">
    <source>
        <dbReference type="ARBA" id="ARBA00022989"/>
    </source>
</evidence>
<keyword evidence="3 6" id="KW-0812">Transmembrane</keyword>
<evidence type="ECO:0000256" key="1">
    <source>
        <dbReference type="ARBA" id="ARBA00004141"/>
    </source>
</evidence>
<proteinExistence type="inferred from homology"/>
<accession>A0A151ZRR4</accession>
<comment type="similarity">
    <text evidence="2">Belongs to the OSTC family.</text>
</comment>
<keyword evidence="8" id="KW-1185">Reference proteome</keyword>
<evidence type="ECO:0000256" key="5">
    <source>
        <dbReference type="ARBA" id="ARBA00023136"/>
    </source>
</evidence>
<evidence type="ECO:0000256" key="2">
    <source>
        <dbReference type="ARBA" id="ARBA00009376"/>
    </source>
</evidence>
<dbReference type="OrthoDB" id="10256333at2759"/>
<dbReference type="OMA" id="CWIFMRM"/>
<evidence type="ECO:0000313" key="8">
    <source>
        <dbReference type="Proteomes" id="UP000076078"/>
    </source>
</evidence>
<comment type="caution">
    <text evidence="7">The sequence shown here is derived from an EMBL/GenBank/DDBJ whole genome shotgun (WGS) entry which is preliminary data.</text>
</comment>
<dbReference type="InParanoid" id="A0A151ZRR4"/>
<dbReference type="EMBL" id="LODT01000021">
    <property type="protein sequence ID" value="KYQ96693.1"/>
    <property type="molecule type" value="Genomic_DNA"/>
</dbReference>
<dbReference type="STRING" id="361077.A0A151ZRR4"/>
<comment type="subcellular location">
    <subcellularLocation>
        <location evidence="1">Membrane</location>
        <topology evidence="1">Multi-pass membrane protein</topology>
    </subcellularLocation>
</comment>
<protein>
    <recommendedName>
        <fullName evidence="9">Oligosaccharyltransferase complex subunit</fullName>
    </recommendedName>
</protein>
<feature type="transmembrane region" description="Helical" evidence="6">
    <location>
        <begin position="82"/>
        <end position="102"/>
    </location>
</feature>
<evidence type="ECO:0008006" key="9">
    <source>
        <dbReference type="Google" id="ProtNLM"/>
    </source>
</evidence>
<gene>
    <name evidence="7" type="ORF">DLAC_03986</name>
</gene>
<dbReference type="PANTHER" id="PTHR13160">
    <property type="entry name" value="OLIGOSACCHARYLTRANSFERASE COMPLEX SUBUNIT OSTC"/>
    <property type="match status" value="1"/>
</dbReference>
<reference evidence="7 8" key="1">
    <citation type="submission" date="2015-12" db="EMBL/GenBank/DDBJ databases">
        <title>Dictyostelia acquired genes for synthesis and detection of signals that induce cell-type specialization by lateral gene transfer from prokaryotes.</title>
        <authorList>
            <person name="Gloeckner G."/>
            <person name="Schaap P."/>
        </authorList>
    </citation>
    <scope>NUCLEOTIDE SEQUENCE [LARGE SCALE GENOMIC DNA]</scope>
    <source>
        <strain evidence="7 8">TK</strain>
    </source>
</reference>
<dbReference type="Proteomes" id="UP000076078">
    <property type="component" value="Unassembled WGS sequence"/>
</dbReference>
<dbReference type="PANTHER" id="PTHR13160:SF4">
    <property type="entry name" value="OLIGOSACCHARYLTRANSFERASE COMPLEX SUBUNIT OSTC"/>
    <property type="match status" value="1"/>
</dbReference>
<dbReference type="GO" id="GO:0008250">
    <property type="term" value="C:oligosaccharyltransferase complex"/>
    <property type="evidence" value="ECO:0007669"/>
    <property type="project" value="InterPro"/>
</dbReference>